<feature type="signal peptide" evidence="14">
    <location>
        <begin position="1"/>
        <end position="24"/>
    </location>
</feature>
<reference evidence="15" key="1">
    <citation type="submission" date="2018-10" db="EMBL/GenBank/DDBJ databases">
        <title>Transcriptome assembly of Aceria tosichella (Wheat curl mite) Type 2.</title>
        <authorList>
            <person name="Scully E.D."/>
            <person name="Geib S.M."/>
            <person name="Palmer N.A."/>
            <person name="Gupta A.K."/>
            <person name="Sarath G."/>
            <person name="Tatineni S."/>
        </authorList>
    </citation>
    <scope>NUCLEOTIDE SEQUENCE</scope>
    <source>
        <strain evidence="15">LincolnNE</strain>
    </source>
</reference>
<evidence type="ECO:0000313" key="15">
    <source>
        <dbReference type="EMBL" id="MDE49368.1"/>
    </source>
</evidence>
<keyword evidence="8" id="KW-0460">Magnesium</keyword>
<feature type="transmembrane region" description="Helical" evidence="13">
    <location>
        <begin position="211"/>
        <end position="229"/>
    </location>
</feature>
<evidence type="ECO:0000256" key="2">
    <source>
        <dbReference type="ARBA" id="ARBA00004477"/>
    </source>
</evidence>
<evidence type="ECO:0000256" key="9">
    <source>
        <dbReference type="ARBA" id="ARBA00022989"/>
    </source>
</evidence>
<comment type="function">
    <text evidence="1">Subunit of the oligosaccharyl transferase (OST) complex that catalyzes the initial transfer of a defined glycan (Glc(3)Man(9)GlcNAc(2) in eukaryotes) from the lipid carrier dolichol-pyrophosphate to an asparagine residue within an Asn-X-Ser/Thr consensus motif in nascent polypeptide chains, the first step in protein N-glycosylation. N-glycosylation occurs cotranslationally and the complex associates with the Sec61 complex at the channel-forming translocon complex that mediates protein translocation across the endoplasmic reticulum (ER). All subunits are required for a maximal enzyme activity.</text>
</comment>
<sequence>MTSSLFTFNIALILLGALVAIASAGDLDKQIEQLNDLMDRRPIIRLNGQKFNKYVGKDSVPRNYSFIIVMTALSPQRACQICRQAYDEFLITANSYQVSPHGQSKRLYFGLVDYDEGSDVFNSLNINSAPCFLYFSEKGNYNTPDELNIQRLGYGSDVITRWIAEKTGMQIKIIRPPNLFVPIVLGLFCLVLAGILYLSRNSLTLIFNRNIWAFSAVALVLLMTSGQMWNHIRGAPLMQRGRGQNTYIHASSSGQFVIETYMVIVINAGIAIGIVLMTDGLKSGERADSKRKKLTARIGFGMLVVFFSLLLSIFRQKSYGYPYRLLF</sequence>
<evidence type="ECO:0000256" key="12">
    <source>
        <dbReference type="ARBA" id="ARBA00043952"/>
    </source>
</evidence>
<dbReference type="Gene3D" id="3.40.30.10">
    <property type="entry name" value="Glutaredoxin"/>
    <property type="match status" value="1"/>
</dbReference>
<dbReference type="GO" id="GO:0008250">
    <property type="term" value="C:oligosaccharyltransferase complex"/>
    <property type="evidence" value="ECO:0007669"/>
    <property type="project" value="TreeGrafter"/>
</dbReference>
<dbReference type="FunFam" id="3.40.30.10:FF:000009">
    <property type="entry name" value="Tumor suppressor candidate 3"/>
    <property type="match status" value="1"/>
</dbReference>
<comment type="similarity">
    <text evidence="3">Belongs to the OST3/OST6 family.</text>
</comment>
<keyword evidence="4" id="KW-0813">Transport</keyword>
<dbReference type="PANTHER" id="PTHR12692:SF0">
    <property type="entry name" value="GH11935P"/>
    <property type="match status" value="1"/>
</dbReference>
<dbReference type="InterPro" id="IPR021149">
    <property type="entry name" value="OligosaccharylTrfase_OST3/OST6"/>
</dbReference>
<protein>
    <submittedName>
        <fullName evidence="15">Magnesium transporter protein 1</fullName>
    </submittedName>
</protein>
<evidence type="ECO:0000256" key="6">
    <source>
        <dbReference type="ARBA" id="ARBA00022729"/>
    </source>
</evidence>
<keyword evidence="11" id="KW-1015">Disulfide bond</keyword>
<comment type="pathway">
    <text evidence="12">Protein modification.</text>
</comment>
<keyword evidence="7" id="KW-0256">Endoplasmic reticulum</keyword>
<evidence type="ECO:0000256" key="8">
    <source>
        <dbReference type="ARBA" id="ARBA00022842"/>
    </source>
</evidence>
<dbReference type="EMBL" id="GGYP01004597">
    <property type="protein sequence ID" value="MDE49368.1"/>
    <property type="molecule type" value="Transcribed_RNA"/>
</dbReference>
<name>A0A6G1SG37_9ACAR</name>
<dbReference type="InterPro" id="IPR036249">
    <property type="entry name" value="Thioredoxin-like_sf"/>
</dbReference>
<evidence type="ECO:0000256" key="4">
    <source>
        <dbReference type="ARBA" id="ARBA00022448"/>
    </source>
</evidence>
<feature type="transmembrane region" description="Helical" evidence="13">
    <location>
        <begin position="294"/>
        <end position="314"/>
    </location>
</feature>
<comment type="subcellular location">
    <subcellularLocation>
        <location evidence="2">Endoplasmic reticulum membrane</location>
        <topology evidence="2">Multi-pass membrane protein</topology>
    </subcellularLocation>
</comment>
<keyword evidence="10 13" id="KW-0472">Membrane</keyword>
<dbReference type="AlphaFoldDB" id="A0A6G1SG37"/>
<feature type="transmembrane region" description="Helical" evidence="13">
    <location>
        <begin position="261"/>
        <end position="282"/>
    </location>
</feature>
<gene>
    <name evidence="15" type="primary">magt1</name>
    <name evidence="15" type="ORF">g.20365</name>
</gene>
<evidence type="ECO:0000256" key="13">
    <source>
        <dbReference type="SAM" id="Phobius"/>
    </source>
</evidence>
<dbReference type="GO" id="GO:0015693">
    <property type="term" value="P:magnesium ion transport"/>
    <property type="evidence" value="ECO:0007669"/>
    <property type="project" value="UniProtKB-ARBA"/>
</dbReference>
<dbReference type="PANTHER" id="PTHR12692">
    <property type="entry name" value="DOLICHYL-DIPHOSPHOOLIGOSACCHARIDE--PROTEIN GLYCOSYLTRANSFERASE-RELATED"/>
    <property type="match status" value="1"/>
</dbReference>
<organism evidence="15">
    <name type="scientific">Aceria tosichella</name>
    <name type="common">wheat curl mite</name>
    <dbReference type="NCBI Taxonomy" id="561515"/>
    <lineage>
        <taxon>Eukaryota</taxon>
        <taxon>Metazoa</taxon>
        <taxon>Ecdysozoa</taxon>
        <taxon>Arthropoda</taxon>
        <taxon>Chelicerata</taxon>
        <taxon>Arachnida</taxon>
        <taxon>Acari</taxon>
        <taxon>Acariformes</taxon>
        <taxon>Trombidiformes</taxon>
        <taxon>Prostigmata</taxon>
        <taxon>Eupodina</taxon>
        <taxon>Eriophyoidea</taxon>
        <taxon>Eriophyidae</taxon>
        <taxon>Eriophyinae</taxon>
        <taxon>Aceriini</taxon>
        <taxon>Aceria</taxon>
    </lineage>
</organism>
<evidence type="ECO:0000256" key="11">
    <source>
        <dbReference type="ARBA" id="ARBA00023157"/>
    </source>
</evidence>
<dbReference type="SUPFAM" id="SSF52833">
    <property type="entry name" value="Thioredoxin-like"/>
    <property type="match status" value="1"/>
</dbReference>
<evidence type="ECO:0000256" key="5">
    <source>
        <dbReference type="ARBA" id="ARBA00022692"/>
    </source>
</evidence>
<feature type="transmembrane region" description="Helical" evidence="13">
    <location>
        <begin position="179"/>
        <end position="199"/>
    </location>
</feature>
<evidence type="ECO:0000256" key="7">
    <source>
        <dbReference type="ARBA" id="ARBA00022824"/>
    </source>
</evidence>
<evidence type="ECO:0000256" key="1">
    <source>
        <dbReference type="ARBA" id="ARBA00002791"/>
    </source>
</evidence>
<dbReference type="GO" id="GO:0018279">
    <property type="term" value="P:protein N-linked glycosylation via asparagine"/>
    <property type="evidence" value="ECO:0007669"/>
    <property type="project" value="TreeGrafter"/>
</dbReference>
<keyword evidence="9 13" id="KW-1133">Transmembrane helix</keyword>
<evidence type="ECO:0000256" key="3">
    <source>
        <dbReference type="ARBA" id="ARBA00009561"/>
    </source>
</evidence>
<evidence type="ECO:0000256" key="14">
    <source>
        <dbReference type="SAM" id="SignalP"/>
    </source>
</evidence>
<proteinExistence type="inferred from homology"/>
<keyword evidence="6 14" id="KW-0732">Signal</keyword>
<feature type="chain" id="PRO_5026190161" evidence="14">
    <location>
        <begin position="25"/>
        <end position="327"/>
    </location>
</feature>
<dbReference type="Pfam" id="PF04756">
    <property type="entry name" value="OST3_OST6"/>
    <property type="match status" value="1"/>
</dbReference>
<keyword evidence="5 13" id="KW-0812">Transmembrane</keyword>
<accession>A0A6G1SG37</accession>
<evidence type="ECO:0000256" key="10">
    <source>
        <dbReference type="ARBA" id="ARBA00023136"/>
    </source>
</evidence>